<proteinExistence type="predicted"/>
<dbReference type="EMBL" id="UGNW01000001">
    <property type="protein sequence ID" value="STX33075.1"/>
    <property type="molecule type" value="Genomic_DNA"/>
</dbReference>
<organism evidence="2 4">
    <name type="scientific">Legionella birminghamensis</name>
    <dbReference type="NCBI Taxonomy" id="28083"/>
    <lineage>
        <taxon>Bacteria</taxon>
        <taxon>Pseudomonadati</taxon>
        <taxon>Pseudomonadota</taxon>
        <taxon>Gammaproteobacteria</taxon>
        <taxon>Legionellales</taxon>
        <taxon>Legionellaceae</taxon>
        <taxon>Legionella</taxon>
    </lineage>
</organism>
<dbReference type="STRING" id="28083.Lbir_0453"/>
<sequence length="333" mass="37478">MVFARSVCLEWLLRNAILINYKKLLVSDIEDEIKPEEGSKKAHPKKNVYLACVLPKGEVGMTEPQPVPFRIKKHDSANHCQYMEALTAGVVYYVKGTIPTVDPTKKGLGNETIMVWQCKEDLDKEEPAREQSTKDKADQNKPGKEVKSLVFLSYPQVIQFQKIFSIQKQKHGFFGSKKVQVDPVKNFLKSKFFLNANTYLPISHKQLPALAEELDKTKLEIACLPVHGQNRREIITPLCADEEQWEMIQVSGKYTLDELSHEIPNTVKSSLEIVDKSRKASSSNSEKINSSLGQTCKKIITRGFDNPKLLVSGKFDEKTNSQTSSSASISMSS</sequence>
<evidence type="ECO:0000313" key="4">
    <source>
        <dbReference type="Proteomes" id="UP000255066"/>
    </source>
</evidence>
<dbReference type="RefSeq" id="WP_058522572.1">
    <property type="nucleotide sequence ID" value="NZ_CAAAHV010000016.1"/>
</dbReference>
<dbReference type="Proteomes" id="UP000054735">
    <property type="component" value="Unassembled WGS sequence"/>
</dbReference>
<protein>
    <submittedName>
        <fullName evidence="2">Uncharacterized protein</fullName>
    </submittedName>
</protein>
<evidence type="ECO:0000313" key="3">
    <source>
        <dbReference type="Proteomes" id="UP000054735"/>
    </source>
</evidence>
<name>A0A378IEB2_9GAMM</name>
<gene>
    <name evidence="1" type="ORF">Lbir_0453</name>
    <name evidence="2" type="ORF">NCTC12437_02894</name>
</gene>
<evidence type="ECO:0000313" key="2">
    <source>
        <dbReference type="EMBL" id="STX33075.1"/>
    </source>
</evidence>
<accession>A0A378IEB2</accession>
<dbReference type="AlphaFoldDB" id="A0A378IEB2"/>
<keyword evidence="3" id="KW-1185">Reference proteome</keyword>
<dbReference type="EMBL" id="LNXT01000005">
    <property type="protein sequence ID" value="KTC75308.1"/>
    <property type="molecule type" value="Genomic_DNA"/>
</dbReference>
<evidence type="ECO:0000313" key="1">
    <source>
        <dbReference type="EMBL" id="KTC75308.1"/>
    </source>
</evidence>
<reference evidence="2 4" key="2">
    <citation type="submission" date="2018-06" db="EMBL/GenBank/DDBJ databases">
        <authorList>
            <consortium name="Pathogen Informatics"/>
            <person name="Doyle S."/>
        </authorList>
    </citation>
    <scope>NUCLEOTIDE SEQUENCE [LARGE SCALE GENOMIC DNA]</scope>
    <source>
        <strain evidence="2 4">NCTC12437</strain>
    </source>
</reference>
<reference evidence="1 3" key="1">
    <citation type="submission" date="2015-11" db="EMBL/GenBank/DDBJ databases">
        <title>Genomic analysis of 38 Legionella species identifies large and diverse effector repertoires.</title>
        <authorList>
            <person name="Burstein D."/>
            <person name="Amaro F."/>
            <person name="Zusman T."/>
            <person name="Lifshitz Z."/>
            <person name="Cohen O."/>
            <person name="Gilbert J.A."/>
            <person name="Pupko T."/>
            <person name="Shuman H.A."/>
            <person name="Segal G."/>
        </authorList>
    </citation>
    <scope>NUCLEOTIDE SEQUENCE [LARGE SCALE GENOMIC DNA]</scope>
    <source>
        <strain evidence="1 3">CDC#1407-AL-14</strain>
    </source>
</reference>
<dbReference type="Proteomes" id="UP000255066">
    <property type="component" value="Unassembled WGS sequence"/>
</dbReference>